<evidence type="ECO:0000313" key="2">
    <source>
        <dbReference type="Proteomes" id="UP000244201"/>
    </source>
</evidence>
<dbReference type="KEGG" id="slk:SLUN_30920"/>
<dbReference type="OrthoDB" id="3808825at2"/>
<dbReference type="InterPro" id="IPR036457">
    <property type="entry name" value="PPM-type-like_dom_sf"/>
</dbReference>
<proteinExistence type="predicted"/>
<reference evidence="1 2" key="1">
    <citation type="submission" date="2018-01" db="EMBL/GenBank/DDBJ databases">
        <title>Complete genome sequence of Streptomyces lunaelactis MM109T, a Ferroverdin A producer isolated from cave moonmilk deposits.</title>
        <authorList>
            <person name="Naome A."/>
            <person name="Martinet L."/>
            <person name="Maciejewska M."/>
            <person name="Anderssen S."/>
            <person name="Adam D."/>
            <person name="Tenconi E."/>
            <person name="Deflandre B."/>
            <person name="Arguelles-Arias A."/>
            <person name="Calusinska M."/>
            <person name="Copieters W."/>
            <person name="Karim L."/>
            <person name="Hanikenne M."/>
            <person name="Baurain D."/>
            <person name="van Wezel G."/>
            <person name="Smargiasso N."/>
            <person name="de Pauw E."/>
            <person name="Delfosse P."/>
            <person name="Rigali S."/>
        </authorList>
    </citation>
    <scope>NUCLEOTIDE SEQUENCE [LARGE SCALE GENOMIC DNA]</scope>
    <source>
        <strain evidence="1 2">MM109</strain>
    </source>
</reference>
<gene>
    <name evidence="1" type="ORF">SLUN_30920</name>
</gene>
<name>A0A2R4TF55_9ACTN</name>
<evidence type="ECO:0000313" key="1">
    <source>
        <dbReference type="EMBL" id="AVZ77743.1"/>
    </source>
</evidence>
<dbReference type="EMBL" id="CP026304">
    <property type="protein sequence ID" value="AVZ77743.1"/>
    <property type="molecule type" value="Genomic_DNA"/>
</dbReference>
<sequence length="321" mass="35503">MWTERVPGRGEDAEPFVAHHMETAQGLLAVFDGSGGSGAAPVWQAPNGETRTGAWVGARVARLATDCWFREVATGSEPSGPESLHTYVEYFLSKSPQRRSKISGTMRRLLPTTLAAVHYRIVRDSLELQPLWAGDSRAYVLSPASGLQVLTRDHTRESDALALLRSDPPMTNLVCADRDFIIDSQLLASFPLPCVLVVATDGWFGYVQTPSDFERILLQTLEEAHDERDWADLLRRKVQGYTADDASLAIVAIGHSGFGALRGRFAARMAELRERYDRGRRPGESGSPESAARARAWHEDIWHAYRAGYESCLPPAPEERA</sequence>
<dbReference type="Proteomes" id="UP000244201">
    <property type="component" value="Chromosome"/>
</dbReference>
<organism evidence="1 2">
    <name type="scientific">Streptomyces lunaelactis</name>
    <dbReference type="NCBI Taxonomy" id="1535768"/>
    <lineage>
        <taxon>Bacteria</taxon>
        <taxon>Bacillati</taxon>
        <taxon>Actinomycetota</taxon>
        <taxon>Actinomycetes</taxon>
        <taxon>Kitasatosporales</taxon>
        <taxon>Streptomycetaceae</taxon>
        <taxon>Streptomyces</taxon>
    </lineage>
</organism>
<accession>A0A2R4TF55</accession>
<dbReference type="AlphaFoldDB" id="A0A2R4TF55"/>
<keyword evidence="2" id="KW-1185">Reference proteome</keyword>
<dbReference type="SUPFAM" id="SSF81606">
    <property type="entry name" value="PP2C-like"/>
    <property type="match status" value="1"/>
</dbReference>
<dbReference type="Gene3D" id="3.60.40.10">
    <property type="entry name" value="PPM-type phosphatase domain"/>
    <property type="match status" value="1"/>
</dbReference>
<protein>
    <submittedName>
        <fullName evidence="1">Serine/threonine protein phosphatase</fullName>
    </submittedName>
</protein>